<evidence type="ECO:0000313" key="2">
    <source>
        <dbReference type="EMBL" id="KAF3442011.1"/>
    </source>
</evidence>
<dbReference type="AlphaFoldDB" id="A0A8K0E4E4"/>
<reference evidence="2" key="1">
    <citation type="submission" date="2020-03" db="EMBL/GenBank/DDBJ databases">
        <title>A high-quality chromosome-level genome assembly of a woody plant with both climbing and erect habits, Rhamnella rubrinervis.</title>
        <authorList>
            <person name="Lu Z."/>
            <person name="Yang Y."/>
            <person name="Zhu X."/>
            <person name="Sun Y."/>
        </authorList>
    </citation>
    <scope>NUCLEOTIDE SEQUENCE</scope>
    <source>
        <strain evidence="2">BYM</strain>
        <tissue evidence="2">Leaf</tissue>
    </source>
</reference>
<name>A0A8K0E4E4_9ROSA</name>
<dbReference type="PANTHER" id="PTHR34567:SF3">
    <property type="entry name" value="FK506-BINDING-LIKE PROTEIN"/>
    <property type="match status" value="1"/>
</dbReference>
<protein>
    <submittedName>
        <fullName evidence="2">Uncharacterized protein</fullName>
    </submittedName>
</protein>
<dbReference type="PANTHER" id="PTHR34567">
    <property type="entry name" value="FK506-BINDING-LIKE PROTEIN"/>
    <property type="match status" value="1"/>
</dbReference>
<comment type="caution">
    <text evidence="2">The sequence shown here is derived from an EMBL/GenBank/DDBJ whole genome shotgun (WGS) entry which is preliminary data.</text>
</comment>
<gene>
    <name evidence="2" type="ORF">FNV43_RR15927</name>
</gene>
<feature type="region of interest" description="Disordered" evidence="1">
    <location>
        <begin position="1"/>
        <end position="39"/>
    </location>
</feature>
<evidence type="ECO:0000256" key="1">
    <source>
        <dbReference type="SAM" id="MobiDB-lite"/>
    </source>
</evidence>
<organism evidence="2 3">
    <name type="scientific">Rhamnella rubrinervis</name>
    <dbReference type="NCBI Taxonomy" id="2594499"/>
    <lineage>
        <taxon>Eukaryota</taxon>
        <taxon>Viridiplantae</taxon>
        <taxon>Streptophyta</taxon>
        <taxon>Embryophyta</taxon>
        <taxon>Tracheophyta</taxon>
        <taxon>Spermatophyta</taxon>
        <taxon>Magnoliopsida</taxon>
        <taxon>eudicotyledons</taxon>
        <taxon>Gunneridae</taxon>
        <taxon>Pentapetalae</taxon>
        <taxon>rosids</taxon>
        <taxon>fabids</taxon>
        <taxon>Rosales</taxon>
        <taxon>Rhamnaceae</taxon>
        <taxon>rhamnoid group</taxon>
        <taxon>Rhamneae</taxon>
        <taxon>Rhamnella</taxon>
    </lineage>
</organism>
<dbReference type="Proteomes" id="UP000796880">
    <property type="component" value="Unassembled WGS sequence"/>
</dbReference>
<dbReference type="OrthoDB" id="1899291at2759"/>
<accession>A0A8K0E4E4</accession>
<sequence length="305" mass="35129">MGGWRRRHGEIHDQDLHGTRSHYRRPPQPQPQPQESWRTTVPSWEKKFCASVGSVPWRKLLETKRYLYLYDNVIQWNDSAVEEAFNNAKNRFWAQMNGFPCNISLPDPNIYIDDIDWNSSVDPELLLDLEREPKPPSIDNENVVVFDGLLIPNQPIMCTGWGDDEEGFQKVTELSANPRFGGDSNWNVYDHDGKNSWEDNCAHNNTNEVIEDGRNFGWGEWDKNLNDTDRDCQPTWGGANSYSWKKDGGGMHDSRYKTSRFHGDADQGGWRDRGGRKKMADFAYEKPALRQWTMKSCGPVKGSLG</sequence>
<evidence type="ECO:0000313" key="3">
    <source>
        <dbReference type="Proteomes" id="UP000796880"/>
    </source>
</evidence>
<keyword evidence="3" id="KW-1185">Reference proteome</keyword>
<proteinExistence type="predicted"/>
<dbReference type="EMBL" id="VOIH02000007">
    <property type="protein sequence ID" value="KAF3442011.1"/>
    <property type="molecule type" value="Genomic_DNA"/>
</dbReference>